<reference evidence="1" key="1">
    <citation type="submission" date="2022-04" db="EMBL/GenBank/DDBJ databases">
        <title>Carnegiea gigantea Genome sequencing and assembly v2.</title>
        <authorList>
            <person name="Copetti D."/>
            <person name="Sanderson M.J."/>
            <person name="Burquez A."/>
            <person name="Wojciechowski M.F."/>
        </authorList>
    </citation>
    <scope>NUCLEOTIDE SEQUENCE</scope>
    <source>
        <strain evidence="1">SGP5-SGP5p</strain>
        <tissue evidence="1">Aerial part</tissue>
    </source>
</reference>
<dbReference type="PANTHER" id="PTHR35503:SF2">
    <property type="entry name" value="OS04G0455700 PROTEIN"/>
    <property type="match status" value="1"/>
</dbReference>
<keyword evidence="2" id="KW-1185">Reference proteome</keyword>
<dbReference type="Proteomes" id="UP001153076">
    <property type="component" value="Unassembled WGS sequence"/>
</dbReference>
<dbReference type="OrthoDB" id="687396at2759"/>
<accession>A0A9Q1QSS7</accession>
<dbReference type="EMBL" id="JAKOGI010000001">
    <property type="protein sequence ID" value="KAJ8453207.1"/>
    <property type="molecule type" value="Genomic_DNA"/>
</dbReference>
<comment type="caution">
    <text evidence="1">The sequence shown here is derived from an EMBL/GenBank/DDBJ whole genome shotgun (WGS) entry which is preliminary data.</text>
</comment>
<dbReference type="AlphaFoldDB" id="A0A9Q1QSS7"/>
<proteinExistence type="predicted"/>
<evidence type="ECO:0000313" key="1">
    <source>
        <dbReference type="EMBL" id="KAJ8453207.1"/>
    </source>
</evidence>
<dbReference type="PANTHER" id="PTHR35503">
    <property type="entry name" value="OSJNBA0006M15.15 PROTEIN"/>
    <property type="match status" value="1"/>
</dbReference>
<name>A0A9Q1QSS7_9CARY</name>
<evidence type="ECO:0000313" key="2">
    <source>
        <dbReference type="Proteomes" id="UP001153076"/>
    </source>
</evidence>
<protein>
    <submittedName>
        <fullName evidence="1">Uncharacterized protein</fullName>
    </submittedName>
</protein>
<sequence>MAAINSTSSSLRCELRVLGAKNIETKQKGGLFIRCCLSTGNSRRIQLDTHESVIPVENGDYLFWNESFSLVCNSTEDPLSKLREESIVFELRWRPNLRPRFLEKAIGGSHSHLLASAEVAWKNVLDAPSMEVQKWVALNVVNDQSGTLMFDELGEGAKPWTLEIAIKVLVLESSLVSQEEIARRRSRRGGPCSCSSDNGDCCASCEPSHGSRRASPRMQVFPPARPPATLDFGPARLPLGVLLICS</sequence>
<gene>
    <name evidence="1" type="ORF">Cgig2_008091</name>
</gene>
<organism evidence="1 2">
    <name type="scientific">Carnegiea gigantea</name>
    <dbReference type="NCBI Taxonomy" id="171969"/>
    <lineage>
        <taxon>Eukaryota</taxon>
        <taxon>Viridiplantae</taxon>
        <taxon>Streptophyta</taxon>
        <taxon>Embryophyta</taxon>
        <taxon>Tracheophyta</taxon>
        <taxon>Spermatophyta</taxon>
        <taxon>Magnoliopsida</taxon>
        <taxon>eudicotyledons</taxon>
        <taxon>Gunneridae</taxon>
        <taxon>Pentapetalae</taxon>
        <taxon>Caryophyllales</taxon>
        <taxon>Cactineae</taxon>
        <taxon>Cactaceae</taxon>
        <taxon>Cactoideae</taxon>
        <taxon>Echinocereeae</taxon>
        <taxon>Carnegiea</taxon>
    </lineage>
</organism>